<dbReference type="Proteomes" id="UP000681414">
    <property type="component" value="Unassembled WGS sequence"/>
</dbReference>
<comment type="caution">
    <text evidence="1">The sequence shown here is derived from an EMBL/GenBank/DDBJ whole genome shotgun (WGS) entry which is preliminary data.</text>
</comment>
<dbReference type="RefSeq" id="WP_213122831.1">
    <property type="nucleotide sequence ID" value="NZ_JAGYPG010000001.1"/>
</dbReference>
<organism evidence="1 2">
    <name type="scientific">Lederbergia citri</name>
    <dbReference type="NCBI Taxonomy" id="2833580"/>
    <lineage>
        <taxon>Bacteria</taxon>
        <taxon>Bacillati</taxon>
        <taxon>Bacillota</taxon>
        <taxon>Bacilli</taxon>
        <taxon>Bacillales</taxon>
        <taxon>Bacillaceae</taxon>
        <taxon>Lederbergia</taxon>
    </lineage>
</organism>
<accession>A0A942TC05</accession>
<proteinExistence type="predicted"/>
<protein>
    <submittedName>
        <fullName evidence="1">Uncharacterized protein</fullName>
    </submittedName>
</protein>
<evidence type="ECO:0000313" key="1">
    <source>
        <dbReference type="EMBL" id="MBS4193529.1"/>
    </source>
</evidence>
<dbReference type="AlphaFoldDB" id="A0A942TC05"/>
<dbReference type="EMBL" id="JAGYPG010000001">
    <property type="protein sequence ID" value="MBS4193529.1"/>
    <property type="molecule type" value="Genomic_DNA"/>
</dbReference>
<gene>
    <name evidence="1" type="ORF">KHA97_00410</name>
</gene>
<name>A0A942TC05_9BACI</name>
<sequence>MKGETVKKPLTHPLVRKCMQHLDVIEANDKTKQIVYMYLKAMDDEIAKLKKET</sequence>
<keyword evidence="2" id="KW-1185">Reference proteome</keyword>
<reference evidence="1 2" key="1">
    <citation type="submission" date="2021-05" db="EMBL/GenBank/DDBJ databases">
        <title>Novel Bacillus species.</title>
        <authorList>
            <person name="Liu G."/>
        </authorList>
    </citation>
    <scope>NUCLEOTIDE SEQUENCE [LARGE SCALE GENOMIC DNA]</scope>
    <source>
        <strain evidence="2">FJAT-49780</strain>
    </source>
</reference>
<evidence type="ECO:0000313" key="2">
    <source>
        <dbReference type="Proteomes" id="UP000681414"/>
    </source>
</evidence>